<dbReference type="PANTHER" id="PTHR21503:SF8">
    <property type="entry name" value="F-BOX ASSOCIATED DOMAIN-CONTAINING PROTEIN-RELATED"/>
    <property type="match status" value="1"/>
</dbReference>
<dbReference type="AlphaFoldDB" id="A0AAE9E1B8"/>
<dbReference type="Pfam" id="PF00646">
    <property type="entry name" value="F-box"/>
    <property type="match status" value="1"/>
</dbReference>
<dbReference type="PROSITE" id="PS50181">
    <property type="entry name" value="FBOX"/>
    <property type="match status" value="1"/>
</dbReference>
<dbReference type="Proteomes" id="UP000829354">
    <property type="component" value="Chromosome I"/>
</dbReference>
<feature type="domain" description="F-box" evidence="1">
    <location>
        <begin position="1"/>
        <end position="48"/>
    </location>
</feature>
<reference evidence="2 3" key="1">
    <citation type="submission" date="2022-04" db="EMBL/GenBank/DDBJ databases">
        <title>Chromosome-level reference genomes for two strains of Caenorhabditis briggsae: an improved platform for comparative genomics.</title>
        <authorList>
            <person name="Stevens L."/>
            <person name="Andersen E."/>
        </authorList>
    </citation>
    <scope>NUCLEOTIDE SEQUENCE [LARGE SCALE GENOMIC DNA]</scope>
    <source>
        <strain evidence="2">VX34</strain>
        <tissue evidence="2">Whole-organism</tissue>
    </source>
</reference>
<organism evidence="2 3">
    <name type="scientific">Caenorhabditis briggsae</name>
    <dbReference type="NCBI Taxonomy" id="6238"/>
    <lineage>
        <taxon>Eukaryota</taxon>
        <taxon>Metazoa</taxon>
        <taxon>Ecdysozoa</taxon>
        <taxon>Nematoda</taxon>
        <taxon>Chromadorea</taxon>
        <taxon>Rhabditida</taxon>
        <taxon>Rhabditina</taxon>
        <taxon>Rhabditomorpha</taxon>
        <taxon>Rhabditoidea</taxon>
        <taxon>Rhabditidae</taxon>
        <taxon>Peloderinae</taxon>
        <taxon>Caenorhabditis</taxon>
    </lineage>
</organism>
<dbReference type="PANTHER" id="PTHR21503">
    <property type="entry name" value="F-BOX-CONTAINING HYPOTHETICAL PROTEIN C.ELEGANS"/>
    <property type="match status" value="1"/>
</dbReference>
<sequence>MKLFKYPYLVQNKILDNMEYSNLFLLSFLSKKMKDLIKASQVNRFKRVRNIKYSSLWGQQVVYIPYKEGRRDVIMSYGWHLNATRKLFQLRISGESITFRMCNRENQCFPLANTMHGSEEAIIAFHNHLLDLFGTTVTFLYVGSDYDVIRQLRNVTACEIGMQYLFTHMRTLENFLTASPVFKFIHITARTTEEQFNPESKIYQAESIQIDQRDHTFPAILHRYQGRQAVLRCTHCNLHHLMDFVKKWKSGEGFQNLEYLKIKIICNGVPQLQIFNEIGARYIDATKQPPAHSVPRVYIECNDDEEPNTEPIISHAYVVRESDNRVASVLIQARTLSFGVWDKTEEEFLRMVEQFSIDKLTKL</sequence>
<keyword evidence="3" id="KW-1185">Reference proteome</keyword>
<accession>A0AAE9E1B8</accession>
<evidence type="ECO:0000313" key="2">
    <source>
        <dbReference type="EMBL" id="UMM10595.1"/>
    </source>
</evidence>
<proteinExistence type="predicted"/>
<name>A0AAE9E1B8_CAEBR</name>
<dbReference type="EMBL" id="CP092620">
    <property type="protein sequence ID" value="UMM10595.1"/>
    <property type="molecule type" value="Genomic_DNA"/>
</dbReference>
<gene>
    <name evidence="2" type="ORF">L5515_000293</name>
</gene>
<evidence type="ECO:0000313" key="3">
    <source>
        <dbReference type="Proteomes" id="UP000829354"/>
    </source>
</evidence>
<evidence type="ECO:0000259" key="1">
    <source>
        <dbReference type="PROSITE" id="PS50181"/>
    </source>
</evidence>
<protein>
    <recommendedName>
        <fullName evidence="1">F-box domain-containing protein</fullName>
    </recommendedName>
</protein>
<dbReference type="InterPro" id="IPR001810">
    <property type="entry name" value="F-box_dom"/>
</dbReference>